<proteinExistence type="inferred from homology"/>
<evidence type="ECO:0000256" key="1">
    <source>
        <dbReference type="ARBA" id="ARBA00006471"/>
    </source>
</evidence>
<dbReference type="InterPro" id="IPR047863">
    <property type="entry name" value="Ribosomal_uS8_CS"/>
</dbReference>
<comment type="subunit">
    <text evidence="7 8">Part of the 30S ribosomal subunit. Contacts proteins S5 and S12.</text>
</comment>
<dbReference type="GO" id="GO:0005840">
    <property type="term" value="C:ribosome"/>
    <property type="evidence" value="ECO:0007669"/>
    <property type="project" value="UniProtKB-KW"/>
</dbReference>
<dbReference type="EMBL" id="LR214951">
    <property type="protein sequence ID" value="VEU59740.1"/>
    <property type="molecule type" value="Genomic_DNA"/>
</dbReference>
<dbReference type="PROSITE" id="PS00053">
    <property type="entry name" value="RIBOSOMAL_S8"/>
    <property type="match status" value="1"/>
</dbReference>
<organism evidence="10 11">
    <name type="scientific">Mesomycoplasma neurolyticum</name>
    <dbReference type="NCBI Taxonomy" id="2120"/>
    <lineage>
        <taxon>Bacteria</taxon>
        <taxon>Bacillati</taxon>
        <taxon>Mycoplasmatota</taxon>
        <taxon>Mycoplasmoidales</taxon>
        <taxon>Metamycoplasmataceae</taxon>
        <taxon>Mesomycoplasma</taxon>
    </lineage>
</organism>
<evidence type="ECO:0000256" key="7">
    <source>
        <dbReference type="ARBA" id="ARBA00046740"/>
    </source>
</evidence>
<dbReference type="Proteomes" id="UP000289440">
    <property type="component" value="Chromosome"/>
</dbReference>
<keyword evidence="2 8" id="KW-0699">rRNA-binding</keyword>
<evidence type="ECO:0000256" key="8">
    <source>
        <dbReference type="HAMAP-Rule" id="MF_01302"/>
    </source>
</evidence>
<dbReference type="AlphaFoldDB" id="A0A449A629"/>
<name>A0A449A629_9BACT</name>
<evidence type="ECO:0000256" key="6">
    <source>
        <dbReference type="ARBA" id="ARBA00035258"/>
    </source>
</evidence>
<dbReference type="HAMAP" id="MF_01302_B">
    <property type="entry name" value="Ribosomal_uS8_B"/>
    <property type="match status" value="1"/>
</dbReference>
<dbReference type="Gene3D" id="3.30.1490.10">
    <property type="match status" value="1"/>
</dbReference>
<dbReference type="Pfam" id="PF00410">
    <property type="entry name" value="Ribosomal_S8"/>
    <property type="match status" value="1"/>
</dbReference>
<gene>
    <name evidence="8 10" type="primary">rpsH</name>
    <name evidence="10" type="ORF">NCTC10166_00724</name>
</gene>
<dbReference type="GO" id="GO:0019843">
    <property type="term" value="F:rRNA binding"/>
    <property type="evidence" value="ECO:0007669"/>
    <property type="project" value="UniProtKB-UniRule"/>
</dbReference>
<comment type="similarity">
    <text evidence="1 8 9">Belongs to the universal ribosomal protein uS8 family.</text>
</comment>
<accession>A0A449A629</accession>
<dbReference type="Gene3D" id="3.30.1370.30">
    <property type="match status" value="1"/>
</dbReference>
<dbReference type="KEGG" id="mnu:NCTC10166_00724"/>
<keyword evidence="5 8" id="KW-0687">Ribonucleoprotein</keyword>
<evidence type="ECO:0000256" key="3">
    <source>
        <dbReference type="ARBA" id="ARBA00022884"/>
    </source>
</evidence>
<reference evidence="10 11" key="1">
    <citation type="submission" date="2019-01" db="EMBL/GenBank/DDBJ databases">
        <authorList>
            <consortium name="Pathogen Informatics"/>
        </authorList>
    </citation>
    <scope>NUCLEOTIDE SEQUENCE [LARGE SCALE GENOMIC DNA]</scope>
    <source>
        <strain evidence="10 11">NCTC10166</strain>
    </source>
</reference>
<keyword evidence="11" id="KW-1185">Reference proteome</keyword>
<dbReference type="GO" id="GO:1990904">
    <property type="term" value="C:ribonucleoprotein complex"/>
    <property type="evidence" value="ECO:0007669"/>
    <property type="project" value="UniProtKB-KW"/>
</dbReference>
<dbReference type="SUPFAM" id="SSF56047">
    <property type="entry name" value="Ribosomal protein S8"/>
    <property type="match status" value="1"/>
</dbReference>
<dbReference type="InterPro" id="IPR035987">
    <property type="entry name" value="Ribosomal_uS8_sf"/>
</dbReference>
<dbReference type="RefSeq" id="WP_276310795.1">
    <property type="nucleotide sequence ID" value="NZ_LR214951.1"/>
</dbReference>
<dbReference type="FunFam" id="3.30.1370.30:FF:000002">
    <property type="entry name" value="30S ribosomal protein S8"/>
    <property type="match status" value="1"/>
</dbReference>
<evidence type="ECO:0000256" key="5">
    <source>
        <dbReference type="ARBA" id="ARBA00023274"/>
    </source>
</evidence>
<evidence type="ECO:0000256" key="4">
    <source>
        <dbReference type="ARBA" id="ARBA00022980"/>
    </source>
</evidence>
<comment type="function">
    <text evidence="8">One of the primary rRNA binding proteins, it binds directly to 16S rRNA central domain where it helps coordinate assembly of the platform of the 30S subunit.</text>
</comment>
<evidence type="ECO:0000256" key="9">
    <source>
        <dbReference type="RuleBase" id="RU003660"/>
    </source>
</evidence>
<evidence type="ECO:0000256" key="2">
    <source>
        <dbReference type="ARBA" id="ARBA00022730"/>
    </source>
</evidence>
<dbReference type="GO" id="GO:0005737">
    <property type="term" value="C:cytoplasm"/>
    <property type="evidence" value="ECO:0007669"/>
    <property type="project" value="UniProtKB-ARBA"/>
</dbReference>
<dbReference type="FunFam" id="3.30.1490.10:FF:000001">
    <property type="entry name" value="30S ribosomal protein S8"/>
    <property type="match status" value="1"/>
</dbReference>
<dbReference type="InterPro" id="IPR000630">
    <property type="entry name" value="Ribosomal_uS8"/>
</dbReference>
<sequence>MANVKRSMTKKLTDPIADMITRIKNANIRKHKFVEIPHSNKKIKILEIIKNEGYIKEFEAVGEGVEKKIVVELKYKNNIGAITDIKRISKPGLRVYSSVDNIPKVLSGYGTVIISTSKGILTDKEARKENVGGEIIAYVW</sequence>
<keyword evidence="3 8" id="KW-0694">RNA-binding</keyword>
<dbReference type="NCBIfam" id="NF001109">
    <property type="entry name" value="PRK00136.1"/>
    <property type="match status" value="1"/>
</dbReference>
<dbReference type="GO" id="GO:0003735">
    <property type="term" value="F:structural constituent of ribosome"/>
    <property type="evidence" value="ECO:0007669"/>
    <property type="project" value="InterPro"/>
</dbReference>
<dbReference type="PANTHER" id="PTHR11758">
    <property type="entry name" value="40S RIBOSOMAL PROTEIN S15A"/>
    <property type="match status" value="1"/>
</dbReference>
<dbReference type="GO" id="GO:0006412">
    <property type="term" value="P:translation"/>
    <property type="evidence" value="ECO:0007669"/>
    <property type="project" value="UniProtKB-UniRule"/>
</dbReference>
<keyword evidence="4 8" id="KW-0689">Ribosomal protein</keyword>
<protein>
    <recommendedName>
        <fullName evidence="6 8">Small ribosomal subunit protein uS8</fullName>
    </recommendedName>
</protein>
<evidence type="ECO:0000313" key="11">
    <source>
        <dbReference type="Proteomes" id="UP000289440"/>
    </source>
</evidence>
<evidence type="ECO:0000313" key="10">
    <source>
        <dbReference type="EMBL" id="VEU59740.1"/>
    </source>
</evidence>